<evidence type="ECO:0000256" key="7">
    <source>
        <dbReference type="ARBA" id="ARBA00023136"/>
    </source>
</evidence>
<dbReference type="InterPro" id="IPR050297">
    <property type="entry name" value="LipidA_mod_glycosyltrf_83"/>
</dbReference>
<feature type="transmembrane region" description="Helical" evidence="8">
    <location>
        <begin position="373"/>
        <end position="390"/>
    </location>
</feature>
<keyword evidence="6 8" id="KW-1133">Transmembrane helix</keyword>
<organism evidence="10 11">
    <name type="scientific">Candidatus Woesebacteria bacterium RIFCSPHIGHO2_01_FULL_44_21</name>
    <dbReference type="NCBI Taxonomy" id="1802503"/>
    <lineage>
        <taxon>Bacteria</taxon>
        <taxon>Candidatus Woeseibacteriota</taxon>
    </lineage>
</organism>
<evidence type="ECO:0000256" key="5">
    <source>
        <dbReference type="ARBA" id="ARBA00022692"/>
    </source>
</evidence>
<keyword evidence="2" id="KW-1003">Cell membrane</keyword>
<proteinExistence type="predicted"/>
<evidence type="ECO:0000313" key="10">
    <source>
        <dbReference type="EMBL" id="OGM31962.1"/>
    </source>
</evidence>
<accession>A0A1F7YX99</accession>
<dbReference type="GO" id="GO:0016763">
    <property type="term" value="F:pentosyltransferase activity"/>
    <property type="evidence" value="ECO:0007669"/>
    <property type="project" value="TreeGrafter"/>
</dbReference>
<feature type="transmembrane region" description="Helical" evidence="8">
    <location>
        <begin position="211"/>
        <end position="231"/>
    </location>
</feature>
<dbReference type="Pfam" id="PF10131">
    <property type="entry name" value="PTPS_related"/>
    <property type="match status" value="1"/>
</dbReference>
<evidence type="ECO:0000256" key="3">
    <source>
        <dbReference type="ARBA" id="ARBA00022676"/>
    </source>
</evidence>
<dbReference type="GO" id="GO:0009103">
    <property type="term" value="P:lipopolysaccharide biosynthetic process"/>
    <property type="evidence" value="ECO:0007669"/>
    <property type="project" value="UniProtKB-ARBA"/>
</dbReference>
<name>A0A1F7YX99_9BACT</name>
<evidence type="ECO:0000259" key="9">
    <source>
        <dbReference type="Pfam" id="PF10131"/>
    </source>
</evidence>
<reference evidence="10 11" key="1">
    <citation type="journal article" date="2016" name="Nat. Commun.">
        <title>Thousands of microbial genomes shed light on interconnected biogeochemical processes in an aquifer system.</title>
        <authorList>
            <person name="Anantharaman K."/>
            <person name="Brown C.T."/>
            <person name="Hug L.A."/>
            <person name="Sharon I."/>
            <person name="Castelle C.J."/>
            <person name="Probst A.J."/>
            <person name="Thomas B.C."/>
            <person name="Singh A."/>
            <person name="Wilkins M.J."/>
            <person name="Karaoz U."/>
            <person name="Brodie E.L."/>
            <person name="Williams K.H."/>
            <person name="Hubbard S.S."/>
            <person name="Banfield J.F."/>
        </authorList>
    </citation>
    <scope>NUCLEOTIDE SEQUENCE [LARGE SCALE GENOMIC DNA]</scope>
</reference>
<dbReference type="GO" id="GO:0005886">
    <property type="term" value="C:plasma membrane"/>
    <property type="evidence" value="ECO:0007669"/>
    <property type="project" value="UniProtKB-SubCell"/>
</dbReference>
<evidence type="ECO:0000256" key="4">
    <source>
        <dbReference type="ARBA" id="ARBA00022679"/>
    </source>
</evidence>
<feature type="transmembrane region" description="Helical" evidence="8">
    <location>
        <begin position="61"/>
        <end position="79"/>
    </location>
</feature>
<feature type="transmembrane region" description="Helical" evidence="8">
    <location>
        <begin position="283"/>
        <end position="301"/>
    </location>
</feature>
<dbReference type="Proteomes" id="UP000178870">
    <property type="component" value="Unassembled WGS sequence"/>
</dbReference>
<feature type="transmembrane region" description="Helical" evidence="8">
    <location>
        <begin position="308"/>
        <end position="325"/>
    </location>
</feature>
<feature type="transmembrane region" description="Helical" evidence="8">
    <location>
        <begin position="524"/>
        <end position="543"/>
    </location>
</feature>
<feature type="transmembrane region" description="Helical" evidence="8">
    <location>
        <begin position="86"/>
        <end position="103"/>
    </location>
</feature>
<dbReference type="InterPro" id="IPR018776">
    <property type="entry name" value="Membrane_prot_PTPS-rel_domain"/>
</dbReference>
<evidence type="ECO:0000256" key="1">
    <source>
        <dbReference type="ARBA" id="ARBA00004651"/>
    </source>
</evidence>
<feature type="transmembrane region" description="Helical" evidence="8">
    <location>
        <begin position="345"/>
        <end position="366"/>
    </location>
</feature>
<dbReference type="EMBL" id="MGGP01000019">
    <property type="protein sequence ID" value="OGM31962.1"/>
    <property type="molecule type" value="Genomic_DNA"/>
</dbReference>
<feature type="transmembrane region" description="Helical" evidence="8">
    <location>
        <begin position="166"/>
        <end position="199"/>
    </location>
</feature>
<gene>
    <name evidence="10" type="ORF">A2803_02640</name>
</gene>
<evidence type="ECO:0000256" key="6">
    <source>
        <dbReference type="ARBA" id="ARBA00022989"/>
    </source>
</evidence>
<keyword evidence="3" id="KW-0328">Glycosyltransferase</keyword>
<dbReference type="PANTHER" id="PTHR33908:SF11">
    <property type="entry name" value="MEMBRANE PROTEIN"/>
    <property type="match status" value="1"/>
</dbReference>
<keyword evidence="5 8" id="KW-0812">Transmembrane</keyword>
<protein>
    <recommendedName>
        <fullName evidence="9">Membrane protein 6-pyruvoyl-tetrahydropterin synthase-related domain-containing protein</fullName>
    </recommendedName>
</protein>
<keyword evidence="4" id="KW-0808">Transferase</keyword>
<sequence>MVIALIISVLTALRLFGPGYFPMHDDLQVMRLYELEKCFADGQIPCRWVPDMNFGFGQAMFNFYSTLPYYLGVLIRIVLPISILTTVKILFAISLVGGALGMYSLSREFFGHRGAIIASALYALAPYRAVNVYVRGAMAESFSLAILPFLWLSIYKVIKEPNFKNSAFVALAVCALLMTHNISTFVYFGFTAVWTLFWLFQKCKTKNLRALIFSSVLGVALAGFFIVPVAIEQSLVQGELFISDYSNYTGHFTTLNQLFISRFWGYGGSIFGENDGMAFQVGWPHWWAAILVGISALSQLTRKNRQSIMVLGLLALSLFSLFMTHNKSTFLWETLPMIAFVQFPWRFLGIAVFLLSLASGGISNFPGKVFKKLLFIAVVITALVFNFAYFKHERTYDWLTDEIKLSGADLLVQQGAAAQDYLPVTVESPPLNTAPGKPVLVNGEAELPNLTKTSSTFFFDANVSRESEVDVPIIYFPNWEVYLLEGQGKRIDAAPSEIEGLIRISLPAGKHMVYGKFVSTPARILGNALSASAFFILIAGAVITNNKRKFLGLE</sequence>
<comment type="subcellular location">
    <subcellularLocation>
        <location evidence="1">Cell membrane</location>
        <topology evidence="1">Multi-pass membrane protein</topology>
    </subcellularLocation>
</comment>
<evidence type="ECO:0000313" key="11">
    <source>
        <dbReference type="Proteomes" id="UP000178870"/>
    </source>
</evidence>
<feature type="transmembrane region" description="Helical" evidence="8">
    <location>
        <begin position="132"/>
        <end position="154"/>
    </location>
</feature>
<comment type="caution">
    <text evidence="10">The sequence shown here is derived from an EMBL/GenBank/DDBJ whole genome shotgun (WGS) entry which is preliminary data.</text>
</comment>
<dbReference type="PANTHER" id="PTHR33908">
    <property type="entry name" value="MANNOSYLTRANSFERASE YKCB-RELATED"/>
    <property type="match status" value="1"/>
</dbReference>
<feature type="domain" description="Membrane protein 6-pyruvoyl-tetrahydropterin synthase-related" evidence="9">
    <location>
        <begin position="61"/>
        <end position="396"/>
    </location>
</feature>
<dbReference type="AlphaFoldDB" id="A0A1F7YX99"/>
<evidence type="ECO:0000256" key="2">
    <source>
        <dbReference type="ARBA" id="ARBA00022475"/>
    </source>
</evidence>
<keyword evidence="7 8" id="KW-0472">Membrane</keyword>
<evidence type="ECO:0000256" key="8">
    <source>
        <dbReference type="SAM" id="Phobius"/>
    </source>
</evidence>